<feature type="transmembrane region" description="Helical" evidence="4">
    <location>
        <begin position="189"/>
        <end position="209"/>
    </location>
</feature>
<dbReference type="PROSITE" id="PS50111">
    <property type="entry name" value="CHEMOTAXIS_TRANSDUC_2"/>
    <property type="match status" value="1"/>
</dbReference>
<dbReference type="EMBL" id="QGMY01000002">
    <property type="protein sequence ID" value="PWR74292.1"/>
    <property type="molecule type" value="Genomic_DNA"/>
</dbReference>
<keyword evidence="8" id="KW-1185">Reference proteome</keyword>
<dbReference type="PANTHER" id="PTHR32089">
    <property type="entry name" value="METHYL-ACCEPTING CHEMOTAXIS PROTEIN MCPB"/>
    <property type="match status" value="1"/>
</dbReference>
<reference evidence="7 8" key="1">
    <citation type="submission" date="2018-05" db="EMBL/GenBank/DDBJ databases">
        <title>Draft genome of Methanospirillum lacunae Ki8-1.</title>
        <authorList>
            <person name="Dueholm M.S."/>
            <person name="Nielsen P.H."/>
            <person name="Bakmann L.F."/>
            <person name="Otzen D.E."/>
        </authorList>
    </citation>
    <scope>NUCLEOTIDE SEQUENCE [LARGE SCALE GENOMIC DNA]</scope>
    <source>
        <strain evidence="7 8">Ki8-1</strain>
    </source>
</reference>
<dbReference type="RefSeq" id="WP_109967571.1">
    <property type="nucleotide sequence ID" value="NZ_CP176093.1"/>
</dbReference>
<dbReference type="SMART" id="SM00283">
    <property type="entry name" value="MA"/>
    <property type="match status" value="1"/>
</dbReference>
<evidence type="ECO:0000256" key="2">
    <source>
        <dbReference type="ARBA" id="ARBA00029447"/>
    </source>
</evidence>
<dbReference type="SUPFAM" id="SSF58104">
    <property type="entry name" value="Methyl-accepting chemotaxis protein (MCP) signaling domain"/>
    <property type="match status" value="1"/>
</dbReference>
<evidence type="ECO:0000259" key="6">
    <source>
        <dbReference type="PROSITE" id="PS50885"/>
    </source>
</evidence>
<evidence type="ECO:0000259" key="5">
    <source>
        <dbReference type="PROSITE" id="PS50111"/>
    </source>
</evidence>
<evidence type="ECO:0000313" key="7">
    <source>
        <dbReference type="EMBL" id="PWR74292.1"/>
    </source>
</evidence>
<keyword evidence="4" id="KW-0472">Membrane</keyword>
<comment type="similarity">
    <text evidence="2">Belongs to the methyl-accepting chemotaxis (MCP) protein family.</text>
</comment>
<dbReference type="AlphaFoldDB" id="A0A2V2N2E4"/>
<evidence type="ECO:0000256" key="3">
    <source>
        <dbReference type="PROSITE-ProRule" id="PRU00284"/>
    </source>
</evidence>
<dbReference type="InterPro" id="IPR024478">
    <property type="entry name" value="HlyB_4HB_MCP"/>
</dbReference>
<evidence type="ECO:0000313" key="8">
    <source>
        <dbReference type="Proteomes" id="UP000245657"/>
    </source>
</evidence>
<feature type="transmembrane region" description="Helical" evidence="4">
    <location>
        <begin position="12"/>
        <end position="38"/>
    </location>
</feature>
<name>A0A2V2N2E4_9EURY</name>
<dbReference type="GO" id="GO:0016020">
    <property type="term" value="C:membrane"/>
    <property type="evidence" value="ECO:0007669"/>
    <property type="project" value="InterPro"/>
</dbReference>
<comment type="caution">
    <text evidence="7">The sequence shown here is derived from an EMBL/GenBank/DDBJ whole genome shotgun (WGS) entry which is preliminary data.</text>
</comment>
<keyword evidence="1 3" id="KW-0807">Transducer</keyword>
<dbReference type="GO" id="GO:0007165">
    <property type="term" value="P:signal transduction"/>
    <property type="evidence" value="ECO:0007669"/>
    <property type="project" value="UniProtKB-KW"/>
</dbReference>
<gene>
    <name evidence="7" type="ORF">DK846_03865</name>
</gene>
<dbReference type="Pfam" id="PF00015">
    <property type="entry name" value="MCPsignal"/>
    <property type="match status" value="1"/>
</dbReference>
<dbReference type="InterPro" id="IPR003660">
    <property type="entry name" value="HAMP_dom"/>
</dbReference>
<evidence type="ECO:0000256" key="1">
    <source>
        <dbReference type="ARBA" id="ARBA00023224"/>
    </source>
</evidence>
<evidence type="ECO:0000256" key="4">
    <source>
        <dbReference type="SAM" id="Phobius"/>
    </source>
</evidence>
<sequence>MILDNIALKPKLLGGFCVMILIAVIISVIGFFSMGIMAEKADKMYSERLVALDGLMNADTSFLNIRVNIYKTVFANDERIEKFAEVDAEVANIKDKIAAYQKNATTEKELNLLSTFNTNWPIFENSLRKVIENMKAGNEESALTGIYSEDFKTPRDAAQDAIDQLEIYNQEQSRILKDDITKLYQESSLIFLFITLFALIFGLSFAFILTNSITSPLGRTMNMIQEMGKGHLGMRLKMTRNDEVGRMAYEMDNFADILQTSVIGIMKRISIGEKISNVPIIDDCDEIGPALKATVDTINNLISETKSLTEAAIHGELSKRGDETKFLGAYKEIITGINTTLENIVRPVNESMKLAGMYARGDFSKRFSDSVVVSGDFIPFKQAMDTIGKETGVAISLVVSEVMDLMSGMEEVNASIEEISAGAHNLAQNASQVSGFSESSLQSIQQILDSMDDLSVAVTAVATDTNGVANLAQNTDLLADEGTRIVGKTESGMENIKKSFQETSLVITEINQQMKEIGSIVDVIGGIAEQTNLLALNAAIEAARAGEAGMGFAVVADEVKDLAEESRTSTDKIANLISDLQKKSNNVTLSMDRSLNDVTAGDVAVKEILGVFEKIAADIAEITKRMNEVAGTTEEQAASVQEISVRVHDVGSLVEKTAKEAVDSSAATEQASAALDQITQVIGKATVSVGHISGEMNKFII</sequence>
<accession>A0A2V2N2E4</accession>
<dbReference type="Gene3D" id="1.10.287.950">
    <property type="entry name" value="Methyl-accepting chemotaxis protein"/>
    <property type="match status" value="1"/>
</dbReference>
<keyword evidence="4" id="KW-1133">Transmembrane helix</keyword>
<protein>
    <submittedName>
        <fullName evidence="7">Methyl-accepting chemotaxis protein</fullName>
    </submittedName>
</protein>
<dbReference type="GeneID" id="97549673"/>
<dbReference type="OrthoDB" id="8523at2157"/>
<dbReference type="InterPro" id="IPR004089">
    <property type="entry name" value="MCPsignal_dom"/>
</dbReference>
<dbReference type="Pfam" id="PF12729">
    <property type="entry name" value="4HB_MCP_1"/>
    <property type="match status" value="1"/>
</dbReference>
<dbReference type="CDD" id="cd06225">
    <property type="entry name" value="HAMP"/>
    <property type="match status" value="1"/>
</dbReference>
<feature type="domain" description="HAMP" evidence="6">
    <location>
        <begin position="211"/>
        <end position="263"/>
    </location>
</feature>
<keyword evidence="4" id="KW-0812">Transmembrane</keyword>
<dbReference type="CDD" id="cd11386">
    <property type="entry name" value="MCP_signal"/>
    <property type="match status" value="1"/>
</dbReference>
<dbReference type="PANTHER" id="PTHR32089:SF112">
    <property type="entry name" value="LYSOZYME-LIKE PROTEIN-RELATED"/>
    <property type="match status" value="1"/>
</dbReference>
<organism evidence="7 8">
    <name type="scientific">Methanospirillum lacunae</name>
    <dbReference type="NCBI Taxonomy" id="668570"/>
    <lineage>
        <taxon>Archaea</taxon>
        <taxon>Methanobacteriati</taxon>
        <taxon>Methanobacteriota</taxon>
        <taxon>Stenosarchaea group</taxon>
        <taxon>Methanomicrobia</taxon>
        <taxon>Methanomicrobiales</taxon>
        <taxon>Methanospirillaceae</taxon>
        <taxon>Methanospirillum</taxon>
    </lineage>
</organism>
<feature type="domain" description="Methyl-accepting transducer" evidence="5">
    <location>
        <begin position="415"/>
        <end position="651"/>
    </location>
</feature>
<dbReference type="Pfam" id="PF18947">
    <property type="entry name" value="HAMP_2"/>
    <property type="match status" value="1"/>
</dbReference>
<dbReference type="Pfam" id="PF00672">
    <property type="entry name" value="HAMP"/>
    <property type="match status" value="1"/>
</dbReference>
<dbReference type="Proteomes" id="UP000245657">
    <property type="component" value="Unassembled WGS sequence"/>
</dbReference>
<dbReference type="Gene3D" id="1.20.120.1530">
    <property type="match status" value="1"/>
</dbReference>
<dbReference type="PROSITE" id="PS50885">
    <property type="entry name" value="HAMP"/>
    <property type="match status" value="1"/>
</dbReference>
<dbReference type="SMART" id="SM00304">
    <property type="entry name" value="HAMP"/>
    <property type="match status" value="1"/>
</dbReference>
<proteinExistence type="inferred from homology"/>